<sequence>MTYRFLSRQPGFIYSLLHVTRNPNKFDVAREKILDNHYMGNVKFVPASLPVALSWVGDTLGNVYDILRRVPHMIQNNGKKRKLERIE</sequence>
<dbReference type="EMBL" id="JALLPJ020000800">
    <property type="protein sequence ID" value="KAL3782618.1"/>
    <property type="molecule type" value="Genomic_DNA"/>
</dbReference>
<evidence type="ECO:0000313" key="2">
    <source>
        <dbReference type="Proteomes" id="UP001530400"/>
    </source>
</evidence>
<name>A0ABD3P499_9STRA</name>
<proteinExistence type="predicted"/>
<accession>A0ABD3P499</accession>
<protein>
    <submittedName>
        <fullName evidence="1">Uncharacterized protein</fullName>
    </submittedName>
</protein>
<organism evidence="1 2">
    <name type="scientific">Cyclotella atomus</name>
    <dbReference type="NCBI Taxonomy" id="382360"/>
    <lineage>
        <taxon>Eukaryota</taxon>
        <taxon>Sar</taxon>
        <taxon>Stramenopiles</taxon>
        <taxon>Ochrophyta</taxon>
        <taxon>Bacillariophyta</taxon>
        <taxon>Coscinodiscophyceae</taxon>
        <taxon>Thalassiosirophycidae</taxon>
        <taxon>Stephanodiscales</taxon>
        <taxon>Stephanodiscaceae</taxon>
        <taxon>Cyclotella</taxon>
    </lineage>
</organism>
<evidence type="ECO:0000313" key="1">
    <source>
        <dbReference type="EMBL" id="KAL3782618.1"/>
    </source>
</evidence>
<dbReference type="AlphaFoldDB" id="A0ABD3P499"/>
<comment type="caution">
    <text evidence="1">The sequence shown here is derived from an EMBL/GenBank/DDBJ whole genome shotgun (WGS) entry which is preliminary data.</text>
</comment>
<gene>
    <name evidence="1" type="ORF">ACHAWO_005251</name>
</gene>
<keyword evidence="2" id="KW-1185">Reference proteome</keyword>
<reference evidence="1 2" key="1">
    <citation type="submission" date="2024-10" db="EMBL/GenBank/DDBJ databases">
        <title>Updated reference genomes for cyclostephanoid diatoms.</title>
        <authorList>
            <person name="Roberts W.R."/>
            <person name="Alverson A.J."/>
        </authorList>
    </citation>
    <scope>NUCLEOTIDE SEQUENCE [LARGE SCALE GENOMIC DNA]</scope>
    <source>
        <strain evidence="1 2">AJA010-31</strain>
    </source>
</reference>
<dbReference type="Proteomes" id="UP001530400">
    <property type="component" value="Unassembled WGS sequence"/>
</dbReference>